<evidence type="ECO:0000313" key="3">
    <source>
        <dbReference type="Proteomes" id="UP000198697"/>
    </source>
</evidence>
<dbReference type="InterPro" id="IPR014710">
    <property type="entry name" value="RmlC-like_jellyroll"/>
</dbReference>
<evidence type="ECO:0000313" key="2">
    <source>
        <dbReference type="EMBL" id="SET36511.1"/>
    </source>
</evidence>
<gene>
    <name evidence="2" type="ORF">SAMN04487998_1582</name>
</gene>
<keyword evidence="3" id="KW-1185">Reference proteome</keyword>
<accession>A0A1I0DVY4</accession>
<evidence type="ECO:0000256" key="1">
    <source>
        <dbReference type="SAM" id="MobiDB-lite"/>
    </source>
</evidence>
<organism evidence="2 3">
    <name type="scientific">Hymenobacter actinosclerus</name>
    <dbReference type="NCBI Taxonomy" id="82805"/>
    <lineage>
        <taxon>Bacteria</taxon>
        <taxon>Pseudomonadati</taxon>
        <taxon>Bacteroidota</taxon>
        <taxon>Cytophagia</taxon>
        <taxon>Cytophagales</taxon>
        <taxon>Hymenobacteraceae</taxon>
        <taxon>Hymenobacter</taxon>
    </lineage>
</organism>
<dbReference type="Proteomes" id="UP000198697">
    <property type="component" value="Unassembled WGS sequence"/>
</dbReference>
<name>A0A1I0DVY4_9BACT</name>
<dbReference type="PANTHER" id="PTHR37694">
    <property type="entry name" value="SLR8022 PROTEIN"/>
    <property type="match status" value="1"/>
</dbReference>
<protein>
    <submittedName>
        <fullName evidence="2">Cupin domain</fullName>
    </submittedName>
</protein>
<dbReference type="RefSeq" id="WP_245744947.1">
    <property type="nucleotide sequence ID" value="NZ_FOHS01000002.1"/>
</dbReference>
<dbReference type="SUPFAM" id="SSF51182">
    <property type="entry name" value="RmlC-like cupins"/>
    <property type="match status" value="1"/>
</dbReference>
<dbReference type="EMBL" id="FOHS01000002">
    <property type="protein sequence ID" value="SET36511.1"/>
    <property type="molecule type" value="Genomic_DNA"/>
</dbReference>
<feature type="region of interest" description="Disordered" evidence="1">
    <location>
        <begin position="111"/>
        <end position="138"/>
    </location>
</feature>
<dbReference type="InterPro" id="IPR011051">
    <property type="entry name" value="RmlC_Cupin_sf"/>
</dbReference>
<dbReference type="AlphaFoldDB" id="A0A1I0DVY4"/>
<dbReference type="Gene3D" id="2.60.120.10">
    <property type="entry name" value="Jelly Rolls"/>
    <property type="match status" value="1"/>
</dbReference>
<reference evidence="3" key="1">
    <citation type="submission" date="2016-10" db="EMBL/GenBank/DDBJ databases">
        <authorList>
            <person name="Varghese N."/>
            <person name="Submissions S."/>
        </authorList>
    </citation>
    <scope>NUCLEOTIDE SEQUENCE [LARGE SCALE GENOMIC DNA]</scope>
    <source>
        <strain evidence="3">DSM 15310</strain>
    </source>
</reference>
<dbReference type="CDD" id="cd02230">
    <property type="entry name" value="cupin_HP0902-like"/>
    <property type="match status" value="1"/>
</dbReference>
<sequence length="252" mass="26732">MTQMTQMTTVSQVLDRLQKEGYTVDFNLQDNCLMCHGNALQIAPSEFLVDKHYRFEGMSDPGDAAVVYAISSERHGVKGTLVDGYGISSEALSPEMIQALRENPAFTAAPAETPAETPAPAAAASNEATPQRPAGTRPLDAPLLVLDLPALLAQVRQEATYHSADRNALTLLKTDSMRLVLLALHAGAELKTHTAPGAISVQVLDGQLTFRTEDQAAELGVGQVLTLHAGIPHSVTAVTEAAFLLTLALGKP</sequence>
<dbReference type="PANTHER" id="PTHR37694:SF1">
    <property type="entry name" value="SLR8022 PROTEIN"/>
    <property type="match status" value="1"/>
</dbReference>
<proteinExistence type="predicted"/>
<dbReference type="STRING" id="82805.SAMN04487998_1582"/>
<feature type="compositionally biased region" description="Low complexity" evidence="1">
    <location>
        <begin position="111"/>
        <end position="130"/>
    </location>
</feature>